<organism evidence="1 2">
    <name type="scientific">Fusarium oxysporum f. sp. narcissi</name>
    <dbReference type="NCBI Taxonomy" id="451672"/>
    <lineage>
        <taxon>Eukaryota</taxon>
        <taxon>Fungi</taxon>
        <taxon>Dikarya</taxon>
        <taxon>Ascomycota</taxon>
        <taxon>Pezizomycotina</taxon>
        <taxon>Sordariomycetes</taxon>
        <taxon>Hypocreomycetidae</taxon>
        <taxon>Hypocreales</taxon>
        <taxon>Nectriaceae</taxon>
        <taxon>Fusarium</taxon>
        <taxon>Fusarium oxysporum species complex</taxon>
    </lineage>
</organism>
<evidence type="ECO:0000313" key="1">
    <source>
        <dbReference type="EMBL" id="RYC80803.1"/>
    </source>
</evidence>
<accession>A0A4Q2V9E1</accession>
<reference evidence="1 2" key="1">
    <citation type="submission" date="2016-12" db="EMBL/GenBank/DDBJ databases">
        <title>Draft genome sequence of Fusarium oxysporum causing rot on Narcissus.</title>
        <authorList>
            <person name="Armitage A.D."/>
            <person name="Taylor A."/>
            <person name="Clarkson J.P."/>
            <person name="Harrison R.J."/>
            <person name="Jackson A.C."/>
        </authorList>
    </citation>
    <scope>NUCLEOTIDE SEQUENCE [LARGE SCALE GENOMIC DNA]</scope>
    <source>
        <strain evidence="1 2">N139</strain>
    </source>
</reference>
<dbReference type="EMBL" id="MQTW01000318">
    <property type="protein sequence ID" value="RYC80803.1"/>
    <property type="molecule type" value="Genomic_DNA"/>
</dbReference>
<proteinExistence type="predicted"/>
<dbReference type="Proteomes" id="UP000290540">
    <property type="component" value="Unassembled WGS sequence"/>
</dbReference>
<protein>
    <submittedName>
        <fullName evidence="1">Uncharacterized protein</fullName>
    </submittedName>
</protein>
<dbReference type="AlphaFoldDB" id="A0A4Q2V9E1"/>
<gene>
    <name evidence="1" type="ORF">BFJ63_vAg16306</name>
</gene>
<name>A0A4Q2V9E1_FUSOX</name>
<sequence>MSHRTFVECTGKLYHQMSPNLPQTLLAGFVLRMNSDGKDKRLQETVQDRLYTRAKWENSFADPTLTFGDVRNVIWNCRGAAAELLKALGKEDSRTEQRDTTMLPIGLNREMARLTSELAKTTPPAAGNGNGYFSNDNRNTIYAKSDPRLNWS</sequence>
<comment type="caution">
    <text evidence="1">The sequence shown here is derived from an EMBL/GenBank/DDBJ whole genome shotgun (WGS) entry which is preliminary data.</text>
</comment>
<evidence type="ECO:0000313" key="2">
    <source>
        <dbReference type="Proteomes" id="UP000290540"/>
    </source>
</evidence>